<proteinExistence type="predicted"/>
<reference evidence="2 3" key="1">
    <citation type="submission" date="2021-11" db="EMBL/GenBank/DDBJ databases">
        <title>Comparative genomics of bee honey and flower isolates.</title>
        <authorList>
            <person name="Bechtner J.D."/>
            <person name="Gallus M.K."/>
            <person name="Ehrmann M."/>
        </authorList>
    </citation>
    <scope>NUCLEOTIDE SEQUENCE [LARGE SCALE GENOMIC DNA]</scope>
    <source>
        <strain evidence="2 3">7</strain>
    </source>
</reference>
<name>A0ABT0HW02_9LACO</name>
<feature type="domain" description="Uroporphyrinogen decarboxylase (URO-D)" evidence="1">
    <location>
        <begin position="152"/>
        <end position="337"/>
    </location>
</feature>
<gene>
    <name evidence="2" type="ORF">LNP10_00940</name>
</gene>
<dbReference type="Proteomes" id="UP001522816">
    <property type="component" value="Unassembled WGS sequence"/>
</dbReference>
<protein>
    <submittedName>
        <fullName evidence="2">Uroporphyrinogen decarboxylase</fullName>
    </submittedName>
</protein>
<dbReference type="InterPro" id="IPR052024">
    <property type="entry name" value="Methanogen_methyltrans"/>
</dbReference>
<dbReference type="PANTHER" id="PTHR47099:SF1">
    <property type="entry name" value="METHYLCOBAMIDE:COM METHYLTRANSFERASE MTBA"/>
    <property type="match status" value="1"/>
</dbReference>
<dbReference type="Gene3D" id="3.20.20.210">
    <property type="match status" value="1"/>
</dbReference>
<dbReference type="PANTHER" id="PTHR47099">
    <property type="entry name" value="METHYLCOBAMIDE:COM METHYLTRANSFERASE MTBA"/>
    <property type="match status" value="1"/>
</dbReference>
<dbReference type="SUPFAM" id="SSF51726">
    <property type="entry name" value="UROD/MetE-like"/>
    <property type="match status" value="1"/>
</dbReference>
<evidence type="ECO:0000313" key="3">
    <source>
        <dbReference type="Proteomes" id="UP001522816"/>
    </source>
</evidence>
<dbReference type="Pfam" id="PF01208">
    <property type="entry name" value="URO-D"/>
    <property type="match status" value="1"/>
</dbReference>
<dbReference type="InterPro" id="IPR000257">
    <property type="entry name" value="Uroporphyrinogen_deCOase"/>
</dbReference>
<dbReference type="InterPro" id="IPR038071">
    <property type="entry name" value="UROD/MetE-like_sf"/>
</dbReference>
<comment type="caution">
    <text evidence="2">The sequence shown here is derived from an EMBL/GenBank/DDBJ whole genome shotgun (WGS) entry which is preliminary data.</text>
</comment>
<evidence type="ECO:0000313" key="2">
    <source>
        <dbReference type="EMBL" id="MCK8611083.1"/>
    </source>
</evidence>
<accession>A0ABT0HW02</accession>
<evidence type="ECO:0000259" key="1">
    <source>
        <dbReference type="Pfam" id="PF01208"/>
    </source>
</evidence>
<organism evidence="2 3">
    <name type="scientific">Apilactobacillus nanyangensis</name>
    <dbReference type="NCBI Taxonomy" id="2799579"/>
    <lineage>
        <taxon>Bacteria</taxon>
        <taxon>Bacillati</taxon>
        <taxon>Bacillota</taxon>
        <taxon>Bacilli</taxon>
        <taxon>Lactobacillales</taxon>
        <taxon>Lactobacillaceae</taxon>
        <taxon>Apilactobacillus</taxon>
    </lineage>
</organism>
<keyword evidence="3" id="KW-1185">Reference proteome</keyword>
<sequence length="343" mass="38979">MSNIHDDLIKAFNNQEESAIPLSVWHHFTPNEHVQADDNQYFVDADITNEPKFVESVDSDFVKLMNDGFFTYNLNNVENSNDIDSLKSITEIDKDNIWLTSQSKILREQIKSLDSDKIKFSNVFSAITLFKWILIADQPDVDVEIANGKFADLYEKNPKVVIHALEVINEDIKKQIKVGHDAGVDGIFFSTQEIQDDRIDKEFFDKVQKRLDDELIEYINQNFDIGILHICGFAGAQNHLEWFVGYDLPVFNWATKFDGYSLSEGKKLFKNKVVLGGLGNTENDVLVTGNKEEIQAEIDKLLDETGTTGIIIGADCTVPRDTPDEHIRWAAEAAHTYNQRKGS</sequence>
<dbReference type="EMBL" id="JAJIAR010000001">
    <property type="protein sequence ID" value="MCK8611083.1"/>
    <property type="molecule type" value="Genomic_DNA"/>
</dbReference>
<dbReference type="RefSeq" id="WP_190238381.1">
    <property type="nucleotide sequence ID" value="NZ_BOLW01000019.1"/>
</dbReference>